<feature type="compositionally biased region" description="Basic residues" evidence="1">
    <location>
        <begin position="37"/>
        <end position="47"/>
    </location>
</feature>
<feature type="region of interest" description="Disordered" evidence="1">
    <location>
        <begin position="100"/>
        <end position="120"/>
    </location>
</feature>
<protein>
    <submittedName>
        <fullName evidence="2">Uncharacterized protein</fullName>
    </submittedName>
</protein>
<dbReference type="STRING" id="200361.A0A453G6W3"/>
<proteinExistence type="predicted"/>
<organism evidence="2 3">
    <name type="scientific">Aegilops tauschii subsp. strangulata</name>
    <name type="common">Goatgrass</name>
    <dbReference type="NCBI Taxonomy" id="200361"/>
    <lineage>
        <taxon>Eukaryota</taxon>
        <taxon>Viridiplantae</taxon>
        <taxon>Streptophyta</taxon>
        <taxon>Embryophyta</taxon>
        <taxon>Tracheophyta</taxon>
        <taxon>Spermatophyta</taxon>
        <taxon>Magnoliopsida</taxon>
        <taxon>Liliopsida</taxon>
        <taxon>Poales</taxon>
        <taxon>Poaceae</taxon>
        <taxon>BOP clade</taxon>
        <taxon>Pooideae</taxon>
        <taxon>Triticodae</taxon>
        <taxon>Triticeae</taxon>
        <taxon>Triticinae</taxon>
        <taxon>Aegilops</taxon>
    </lineage>
</organism>
<reference evidence="2" key="3">
    <citation type="journal article" date="2017" name="Nature">
        <title>Genome sequence of the progenitor of the wheat D genome Aegilops tauschii.</title>
        <authorList>
            <person name="Luo M.C."/>
            <person name="Gu Y.Q."/>
            <person name="Puiu D."/>
            <person name="Wang H."/>
            <person name="Twardziok S.O."/>
            <person name="Deal K.R."/>
            <person name="Huo N."/>
            <person name="Zhu T."/>
            <person name="Wang L."/>
            <person name="Wang Y."/>
            <person name="McGuire P.E."/>
            <person name="Liu S."/>
            <person name="Long H."/>
            <person name="Ramasamy R.K."/>
            <person name="Rodriguez J.C."/>
            <person name="Van S.L."/>
            <person name="Yuan L."/>
            <person name="Wang Z."/>
            <person name="Xia Z."/>
            <person name="Xiao L."/>
            <person name="Anderson O.D."/>
            <person name="Ouyang S."/>
            <person name="Liang Y."/>
            <person name="Zimin A.V."/>
            <person name="Pertea G."/>
            <person name="Qi P."/>
            <person name="Bennetzen J.L."/>
            <person name="Dai X."/>
            <person name="Dawson M.W."/>
            <person name="Muller H.G."/>
            <person name="Kugler K."/>
            <person name="Rivarola-Duarte L."/>
            <person name="Spannagl M."/>
            <person name="Mayer K.F.X."/>
            <person name="Lu F.H."/>
            <person name="Bevan M.W."/>
            <person name="Leroy P."/>
            <person name="Li P."/>
            <person name="You F.M."/>
            <person name="Sun Q."/>
            <person name="Liu Z."/>
            <person name="Lyons E."/>
            <person name="Wicker T."/>
            <person name="Salzberg S.L."/>
            <person name="Devos K.M."/>
            <person name="Dvorak J."/>
        </authorList>
    </citation>
    <scope>NUCLEOTIDE SEQUENCE [LARGE SCALE GENOMIC DNA]</scope>
    <source>
        <strain evidence="2">cv. AL8/78</strain>
    </source>
</reference>
<reference evidence="3" key="1">
    <citation type="journal article" date="2014" name="Science">
        <title>Ancient hybridizations among the ancestral genomes of bread wheat.</title>
        <authorList>
            <consortium name="International Wheat Genome Sequencing Consortium,"/>
            <person name="Marcussen T."/>
            <person name="Sandve S.R."/>
            <person name="Heier L."/>
            <person name="Spannagl M."/>
            <person name="Pfeifer M."/>
            <person name="Jakobsen K.S."/>
            <person name="Wulff B.B."/>
            <person name="Steuernagel B."/>
            <person name="Mayer K.F."/>
            <person name="Olsen O.A."/>
        </authorList>
    </citation>
    <scope>NUCLEOTIDE SEQUENCE [LARGE SCALE GENOMIC DNA]</scope>
    <source>
        <strain evidence="3">cv. AL8/78</strain>
    </source>
</reference>
<evidence type="ECO:0000313" key="3">
    <source>
        <dbReference type="Proteomes" id="UP000015105"/>
    </source>
</evidence>
<evidence type="ECO:0000313" key="2">
    <source>
        <dbReference type="EnsemblPlants" id="AET3Gv20907100.2"/>
    </source>
</evidence>
<dbReference type="AlphaFoldDB" id="A0A453G6W3"/>
<feature type="region of interest" description="Disordered" evidence="1">
    <location>
        <begin position="1"/>
        <end position="47"/>
    </location>
</feature>
<reference evidence="2" key="4">
    <citation type="submission" date="2019-03" db="UniProtKB">
        <authorList>
            <consortium name="EnsemblPlants"/>
        </authorList>
    </citation>
    <scope>IDENTIFICATION</scope>
</reference>
<reference evidence="3" key="2">
    <citation type="journal article" date="2017" name="Nat. Plants">
        <title>The Aegilops tauschii genome reveals multiple impacts of transposons.</title>
        <authorList>
            <person name="Zhao G."/>
            <person name="Zou C."/>
            <person name="Li K."/>
            <person name="Wang K."/>
            <person name="Li T."/>
            <person name="Gao L."/>
            <person name="Zhang X."/>
            <person name="Wang H."/>
            <person name="Yang Z."/>
            <person name="Liu X."/>
            <person name="Jiang W."/>
            <person name="Mao L."/>
            <person name="Kong X."/>
            <person name="Jiao Y."/>
            <person name="Jia J."/>
        </authorList>
    </citation>
    <scope>NUCLEOTIDE SEQUENCE [LARGE SCALE GENOMIC DNA]</scope>
    <source>
        <strain evidence="3">cv. AL8/78</strain>
    </source>
</reference>
<evidence type="ECO:0000256" key="1">
    <source>
        <dbReference type="SAM" id="MobiDB-lite"/>
    </source>
</evidence>
<dbReference type="PANTHER" id="PTHR47692">
    <property type="entry name" value="RING/U-BOX SUPERFAMILY PROTEIN"/>
    <property type="match status" value="1"/>
</dbReference>
<dbReference type="PANTHER" id="PTHR47692:SF2">
    <property type="entry name" value="ZINC FINGER RING-TYPE DOMAIN CONTAINING PROTEIN"/>
    <property type="match status" value="1"/>
</dbReference>
<reference evidence="2" key="5">
    <citation type="journal article" date="2021" name="G3 (Bethesda)">
        <title>Aegilops tauschii genome assembly Aet v5.0 features greater sequence contiguity and improved annotation.</title>
        <authorList>
            <person name="Wang L."/>
            <person name="Zhu T."/>
            <person name="Rodriguez J.C."/>
            <person name="Deal K.R."/>
            <person name="Dubcovsky J."/>
            <person name="McGuire P.E."/>
            <person name="Lux T."/>
            <person name="Spannagl M."/>
            <person name="Mayer K.F.X."/>
            <person name="Baldrich P."/>
            <person name="Meyers B.C."/>
            <person name="Huo N."/>
            <person name="Gu Y.Q."/>
            <person name="Zhou H."/>
            <person name="Devos K.M."/>
            <person name="Bennetzen J.L."/>
            <person name="Unver T."/>
            <person name="Budak H."/>
            <person name="Gulick P.J."/>
            <person name="Galiba G."/>
            <person name="Kalapos B."/>
            <person name="Nelson D.R."/>
            <person name="Li P."/>
            <person name="You F.M."/>
            <person name="Luo M.C."/>
            <person name="Dvorak J."/>
        </authorList>
    </citation>
    <scope>NUCLEOTIDE SEQUENCE [LARGE SCALE GENOMIC DNA]</scope>
    <source>
        <strain evidence="2">cv. AL8/78</strain>
    </source>
</reference>
<feature type="compositionally biased region" description="Basic residues" evidence="1">
    <location>
        <begin position="172"/>
        <end position="183"/>
    </location>
</feature>
<feature type="compositionally biased region" description="Basic residues" evidence="1">
    <location>
        <begin position="12"/>
        <end position="21"/>
    </location>
</feature>
<dbReference type="EnsemblPlants" id="AET3Gv20907100.2">
    <property type="protein sequence ID" value="AET3Gv20907100.2"/>
    <property type="gene ID" value="AET3Gv20907100"/>
</dbReference>
<feature type="compositionally biased region" description="Polar residues" evidence="1">
    <location>
        <begin position="1"/>
        <end position="11"/>
    </location>
</feature>
<sequence>RRRPVSTSSSKHGGRRIHLALRQRPPQPGGGSGRLPHLPRSHRRRGLPRRLPALVLLQVHNAVGEHRGEQAGRTLVHGEVPPLQDRERVHHPRLRRRVVPAASHRAGAAPPGEEEDETPLRRARAHITNLQHERGLRRRAEHAEILEAAEVPPEERVARAMAEARDPGPHAGRGRRRRGLPRPRRHRVCLETARFQGGLAERAREEFVRSLSDAARPFLHGRTARFVAEAELFLASQLNIDAYGRARARRFRESASHVTREQGALPRDRPLEDHYFYLYFLSDEADYVGGEM</sequence>
<name>A0A453G6W3_AEGTS</name>
<keyword evidence="3" id="KW-1185">Reference proteome</keyword>
<dbReference type="Proteomes" id="UP000015105">
    <property type="component" value="Chromosome 3D"/>
</dbReference>
<accession>A0A453G6W3</accession>
<dbReference type="Gramene" id="AET3Gv20907100.2">
    <property type="protein sequence ID" value="AET3Gv20907100.2"/>
    <property type="gene ID" value="AET3Gv20907100"/>
</dbReference>
<feature type="region of interest" description="Disordered" evidence="1">
    <location>
        <begin position="162"/>
        <end position="183"/>
    </location>
</feature>